<gene>
    <name evidence="1" type="ORF">AVDCRST_MAG56-5168</name>
</gene>
<dbReference type="SUPFAM" id="SSF56112">
    <property type="entry name" value="Protein kinase-like (PK-like)"/>
    <property type="match status" value="1"/>
</dbReference>
<dbReference type="AlphaFoldDB" id="A0A6J4K6Z4"/>
<name>A0A6J4K6Z4_9SPHI</name>
<dbReference type="InterPro" id="IPR006748">
    <property type="entry name" value="NH2Glyco/OHUrea_AB-resist_kin"/>
</dbReference>
<sequence>MNHRKIDVPDLVRQKCRTLGKAGLEWLDGLGACIEALERDWQITVGDSLSGGSAGYAAGATTRDGAEAVLKLAMPAMDGNGSFENEVAALLLAGGRGYVRLLAHDTGRRAMLLERLGVSLATLGLSPAGQRKAICATLRAAWVPVPPASPLPTGADAAEDLARFITTLWETLNGPCAPRAFEAALAFTQSRKVAFAPRAAVLVHGDAHSGNVLLDPGQPRGAAPAFRFIDPEGLVAEPACDLGVLMREWPEELTGNPLRRGRERCAHLGRLTGVHPQAIWEWGFVQCVATGLFLVKLGEAQAGLRLLTVAEAWSGS</sequence>
<dbReference type="GO" id="GO:0016773">
    <property type="term" value="F:phosphotransferase activity, alcohol group as acceptor"/>
    <property type="evidence" value="ECO:0007669"/>
    <property type="project" value="InterPro"/>
</dbReference>
<proteinExistence type="predicted"/>
<dbReference type="Pfam" id="PF04655">
    <property type="entry name" value="APH_6_hur"/>
    <property type="match status" value="1"/>
</dbReference>
<dbReference type="InterPro" id="IPR011009">
    <property type="entry name" value="Kinase-like_dom_sf"/>
</dbReference>
<dbReference type="Gene3D" id="3.90.1200.10">
    <property type="match status" value="1"/>
</dbReference>
<dbReference type="GO" id="GO:0019748">
    <property type="term" value="P:secondary metabolic process"/>
    <property type="evidence" value="ECO:0007669"/>
    <property type="project" value="InterPro"/>
</dbReference>
<reference evidence="1" key="1">
    <citation type="submission" date="2020-02" db="EMBL/GenBank/DDBJ databases">
        <authorList>
            <person name="Meier V. D."/>
        </authorList>
    </citation>
    <scope>NUCLEOTIDE SEQUENCE</scope>
    <source>
        <strain evidence="1">AVDCRST_MAG56</strain>
    </source>
</reference>
<evidence type="ECO:0008006" key="2">
    <source>
        <dbReference type="Google" id="ProtNLM"/>
    </source>
</evidence>
<protein>
    <recommendedName>
        <fullName evidence="2">Streptomycin 6-kinase</fullName>
    </recommendedName>
</protein>
<evidence type="ECO:0000313" key="1">
    <source>
        <dbReference type="EMBL" id="CAA9296650.1"/>
    </source>
</evidence>
<accession>A0A6J4K6Z4</accession>
<organism evidence="1">
    <name type="scientific">uncultured Cytophagales bacterium</name>
    <dbReference type="NCBI Taxonomy" id="158755"/>
    <lineage>
        <taxon>Bacteria</taxon>
        <taxon>Pseudomonadati</taxon>
        <taxon>Bacteroidota</taxon>
        <taxon>Sphingobacteriia</taxon>
        <taxon>Sphingobacteriales</taxon>
        <taxon>environmental samples</taxon>
    </lineage>
</organism>
<dbReference type="EMBL" id="CADCTQ010000421">
    <property type="protein sequence ID" value="CAA9296650.1"/>
    <property type="molecule type" value="Genomic_DNA"/>
</dbReference>